<proteinExistence type="predicted"/>
<evidence type="ECO:0000259" key="2">
    <source>
        <dbReference type="Pfam" id="PF08241"/>
    </source>
</evidence>
<dbReference type="Proteomes" id="UP000218810">
    <property type="component" value="Unassembled WGS sequence"/>
</dbReference>
<reference evidence="4" key="1">
    <citation type="submission" date="2017-09" db="EMBL/GenBank/DDBJ databases">
        <authorList>
            <person name="Zhang Y."/>
            <person name="Huang X."/>
            <person name="Liu J."/>
            <person name="Lu L."/>
            <person name="Peng K."/>
        </authorList>
    </citation>
    <scope>NUCLEOTIDE SEQUENCE [LARGE SCALE GENOMIC DNA]</scope>
    <source>
        <strain evidence="4">S-XJ-1</strain>
    </source>
</reference>
<dbReference type="GO" id="GO:0008757">
    <property type="term" value="F:S-adenosylmethionine-dependent methyltransferase activity"/>
    <property type="evidence" value="ECO:0007669"/>
    <property type="project" value="InterPro"/>
</dbReference>
<comment type="caution">
    <text evidence="3">The sequence shown here is derived from an EMBL/GenBank/DDBJ whole genome shotgun (WGS) entry which is preliminary data.</text>
</comment>
<keyword evidence="4" id="KW-1185">Reference proteome</keyword>
<dbReference type="NCBIfam" id="NF041255">
    <property type="entry name" value="mycofact_MftM"/>
    <property type="match status" value="1"/>
</dbReference>
<keyword evidence="3" id="KW-0489">Methyltransferase</keyword>
<sequence length="329" mass="35602">MRAGVAATLHEVRIRPRPGPHCPSGQVRTRSTCRNPQFPLAAGPPVALASAPMQTTATPPGLREISAVRGGPGRRFGAFTVLADDRRVRIGHDLDDDEVSEALIPTMSRDLLATGVLHTVDEFHRAVTALVTCRDGSWDECWSAYYQSSISALSRGDCPFSPVHDRAVAEMSGDSAVEIGCCFGFLSLRLAREGVRTVAVDLDPSVLGLLRSCAPADGPLPSPVCLDARTTPLAAGTADTVYLVHVLEHLGDREGWDMVREALRLARRRVVIAVPFEPVAVRQYGHVRTFDIPTLAALADRIVSLCRSWSPGVRTRVDEHHGGWLVVDK</sequence>
<dbReference type="Pfam" id="PF08241">
    <property type="entry name" value="Methyltransf_11"/>
    <property type="match status" value="1"/>
</dbReference>
<feature type="domain" description="Methyltransferase type 11" evidence="2">
    <location>
        <begin position="177"/>
        <end position="269"/>
    </location>
</feature>
<dbReference type="InterPro" id="IPR013216">
    <property type="entry name" value="Methyltransf_11"/>
</dbReference>
<feature type="region of interest" description="Disordered" evidence="1">
    <location>
        <begin position="15"/>
        <end position="34"/>
    </location>
</feature>
<evidence type="ECO:0000313" key="4">
    <source>
        <dbReference type="Proteomes" id="UP000218810"/>
    </source>
</evidence>
<dbReference type="AlphaFoldDB" id="A0A2A2WTQ7"/>
<dbReference type="SUPFAM" id="SSF53335">
    <property type="entry name" value="S-adenosyl-L-methionine-dependent methyltransferases"/>
    <property type="match status" value="1"/>
</dbReference>
<dbReference type="EMBL" id="NTGA01000004">
    <property type="protein sequence ID" value="PAY24558.1"/>
    <property type="molecule type" value="Genomic_DNA"/>
</dbReference>
<evidence type="ECO:0000313" key="3">
    <source>
        <dbReference type="EMBL" id="PAY24558.1"/>
    </source>
</evidence>
<name>A0A2A2WTQ7_9ACTN</name>
<dbReference type="GO" id="GO:0032259">
    <property type="term" value="P:methylation"/>
    <property type="evidence" value="ECO:0007669"/>
    <property type="project" value="UniProtKB-KW"/>
</dbReference>
<protein>
    <submittedName>
        <fullName evidence="3">SAM-dependent methyltransferase</fullName>
    </submittedName>
</protein>
<dbReference type="Gene3D" id="3.40.50.150">
    <property type="entry name" value="Vaccinia Virus protein VP39"/>
    <property type="match status" value="1"/>
</dbReference>
<accession>A0A2A2WTQ7</accession>
<keyword evidence="3" id="KW-0808">Transferase</keyword>
<evidence type="ECO:0000256" key="1">
    <source>
        <dbReference type="SAM" id="MobiDB-lite"/>
    </source>
</evidence>
<dbReference type="InterPro" id="IPR029063">
    <property type="entry name" value="SAM-dependent_MTases_sf"/>
</dbReference>
<organism evidence="3 4">
    <name type="scientific">Dietzia natronolimnaea</name>
    <dbReference type="NCBI Taxonomy" id="161920"/>
    <lineage>
        <taxon>Bacteria</taxon>
        <taxon>Bacillati</taxon>
        <taxon>Actinomycetota</taxon>
        <taxon>Actinomycetes</taxon>
        <taxon>Mycobacteriales</taxon>
        <taxon>Dietziaceae</taxon>
        <taxon>Dietzia</taxon>
    </lineage>
</organism>
<gene>
    <name evidence="3" type="ORF">CEY15_01775</name>
</gene>